<evidence type="ECO:0000256" key="11">
    <source>
        <dbReference type="PROSITE-ProRule" id="PRU01360"/>
    </source>
</evidence>
<evidence type="ECO:0000256" key="3">
    <source>
        <dbReference type="ARBA" id="ARBA00022448"/>
    </source>
</evidence>
<evidence type="ECO:0000256" key="1">
    <source>
        <dbReference type="ARBA" id="ARBA00004571"/>
    </source>
</evidence>
<evidence type="ECO:0000259" key="14">
    <source>
        <dbReference type="Pfam" id="PF00593"/>
    </source>
</evidence>
<dbReference type="SUPFAM" id="SSF56935">
    <property type="entry name" value="Porins"/>
    <property type="match status" value="1"/>
</dbReference>
<dbReference type="InterPro" id="IPR012910">
    <property type="entry name" value="Plug_dom"/>
</dbReference>
<keyword evidence="8 11" id="KW-0472">Membrane</keyword>
<reference evidence="16" key="1">
    <citation type="journal article" date="2021" name="PeerJ">
        <title>Extensive microbial diversity within the chicken gut microbiome revealed by metagenomics and culture.</title>
        <authorList>
            <person name="Gilroy R."/>
            <person name="Ravi A."/>
            <person name="Getino M."/>
            <person name="Pursley I."/>
            <person name="Horton D.L."/>
            <person name="Alikhan N.F."/>
            <person name="Baker D."/>
            <person name="Gharbi K."/>
            <person name="Hall N."/>
            <person name="Watson M."/>
            <person name="Adriaenssens E.M."/>
            <person name="Foster-Nyarko E."/>
            <person name="Jarju S."/>
            <person name="Secka A."/>
            <person name="Antonio M."/>
            <person name="Oren A."/>
            <person name="Chaudhuri R.R."/>
            <person name="La Ragione R."/>
            <person name="Hildebrand F."/>
            <person name="Pallen M.J."/>
        </authorList>
    </citation>
    <scope>NUCLEOTIDE SEQUENCE</scope>
    <source>
        <strain evidence="16">USASDec5-558</strain>
    </source>
</reference>
<dbReference type="PANTHER" id="PTHR30069:SF29">
    <property type="entry name" value="HEMOGLOBIN AND HEMOGLOBIN-HAPTOGLOBIN-BINDING PROTEIN 1-RELATED"/>
    <property type="match status" value="1"/>
</dbReference>
<keyword evidence="3 11" id="KW-0813">Transport</keyword>
<feature type="signal peptide" evidence="13">
    <location>
        <begin position="1"/>
        <end position="44"/>
    </location>
</feature>
<evidence type="ECO:0000256" key="10">
    <source>
        <dbReference type="ARBA" id="ARBA00023237"/>
    </source>
</evidence>
<keyword evidence="4 11" id="KW-1134">Transmembrane beta strand</keyword>
<dbReference type="Gene3D" id="2.170.130.10">
    <property type="entry name" value="TonB-dependent receptor, plug domain"/>
    <property type="match status" value="1"/>
</dbReference>
<dbReference type="Proteomes" id="UP000886829">
    <property type="component" value="Unassembled WGS sequence"/>
</dbReference>
<keyword evidence="9 16" id="KW-0675">Receptor</keyword>
<evidence type="ECO:0000256" key="9">
    <source>
        <dbReference type="ARBA" id="ARBA00023170"/>
    </source>
</evidence>
<evidence type="ECO:0000256" key="2">
    <source>
        <dbReference type="ARBA" id="ARBA00008143"/>
    </source>
</evidence>
<evidence type="ECO:0000256" key="12">
    <source>
        <dbReference type="RuleBase" id="RU003357"/>
    </source>
</evidence>
<keyword evidence="7 12" id="KW-0798">TonB box</keyword>
<feature type="domain" description="TonB-dependent receptor plug" evidence="15">
    <location>
        <begin position="119"/>
        <end position="229"/>
    </location>
</feature>
<organism evidence="16 17">
    <name type="scientific">Candidatus Anaerobiospirillum pullistercoris</name>
    <dbReference type="NCBI Taxonomy" id="2838452"/>
    <lineage>
        <taxon>Bacteria</taxon>
        <taxon>Pseudomonadati</taxon>
        <taxon>Pseudomonadota</taxon>
        <taxon>Gammaproteobacteria</taxon>
        <taxon>Aeromonadales</taxon>
        <taxon>Succinivibrionaceae</taxon>
        <taxon>Anaerobiospirillum</taxon>
    </lineage>
</organism>
<feature type="chain" id="PRO_5038679685" evidence="13">
    <location>
        <begin position="45"/>
        <end position="765"/>
    </location>
</feature>
<gene>
    <name evidence="16" type="ORF">H9850_05960</name>
</gene>
<evidence type="ECO:0000256" key="4">
    <source>
        <dbReference type="ARBA" id="ARBA00022452"/>
    </source>
</evidence>
<name>A0A9D1WDS1_9GAMM</name>
<keyword evidence="6 13" id="KW-0732">Signal</keyword>
<dbReference type="CDD" id="cd01347">
    <property type="entry name" value="ligand_gated_channel"/>
    <property type="match status" value="1"/>
</dbReference>
<dbReference type="PROSITE" id="PS51257">
    <property type="entry name" value="PROKAR_LIPOPROTEIN"/>
    <property type="match status" value="1"/>
</dbReference>
<reference evidence="16" key="2">
    <citation type="submission" date="2021-04" db="EMBL/GenBank/DDBJ databases">
        <authorList>
            <person name="Gilroy R."/>
        </authorList>
    </citation>
    <scope>NUCLEOTIDE SEQUENCE</scope>
    <source>
        <strain evidence="16">USASDec5-558</strain>
    </source>
</reference>
<dbReference type="Gene3D" id="2.40.170.20">
    <property type="entry name" value="TonB-dependent receptor, beta-barrel domain"/>
    <property type="match status" value="1"/>
</dbReference>
<dbReference type="InterPro" id="IPR000531">
    <property type="entry name" value="Beta-barrel_TonB"/>
</dbReference>
<dbReference type="AlphaFoldDB" id="A0A9D1WDS1"/>
<dbReference type="GO" id="GO:0015344">
    <property type="term" value="F:siderophore uptake transmembrane transporter activity"/>
    <property type="evidence" value="ECO:0007669"/>
    <property type="project" value="TreeGrafter"/>
</dbReference>
<evidence type="ECO:0000256" key="6">
    <source>
        <dbReference type="ARBA" id="ARBA00022729"/>
    </source>
</evidence>
<protein>
    <submittedName>
        <fullName evidence="16">TonB-dependent receptor</fullName>
    </submittedName>
</protein>
<comment type="similarity">
    <text evidence="2">Belongs to the TonB-dependent receptor family. Hemoglobin/haptoglobin binding protein subfamily.</text>
</comment>
<comment type="subcellular location">
    <subcellularLocation>
        <location evidence="1 11">Cell outer membrane</location>
        <topology evidence="1 11">Multi-pass membrane protein</topology>
    </subcellularLocation>
</comment>
<keyword evidence="5 11" id="KW-0812">Transmembrane</keyword>
<evidence type="ECO:0000256" key="5">
    <source>
        <dbReference type="ARBA" id="ARBA00022692"/>
    </source>
</evidence>
<keyword evidence="10 11" id="KW-0998">Cell outer membrane</keyword>
<dbReference type="InterPro" id="IPR037066">
    <property type="entry name" value="Plug_dom_sf"/>
</dbReference>
<dbReference type="PROSITE" id="PS52016">
    <property type="entry name" value="TONB_DEPENDENT_REC_3"/>
    <property type="match status" value="1"/>
</dbReference>
<sequence>MKNLQPNNHLTHNQAAGRKLRLNPLATALLVSSCLLLTPHSATAVSEEMDAASLDALYGDSGLSTAEASVSADATTADASAADVSAADASAEVSSESSDGSVYDLGQAVVTASGFSQDLREAPASMSIITQEAIKEAPARDVGDIVANLPGIEISKSKTGNSNIMIRGFSSDYTLFMIDGKRQNSSSSFVKNGFNPNFGFTPPTSMIERVEVIRGPASTLYGSDAVGGAVNIITKKHPDRLTGSFGFETLIQEHKKFGNAAGSNGYVAMPIIPEKLSLALRGRYYEKDHTELKSPNGKYLGHSANDFDLSNYGATLTYSPVKHHDISLDVERYEMTAGSMNTSSKGISVLKDYTKDQFILNYDGEYSFGSLNSYFQYYDHSQNDVDYDFYSKAYVFETKAVTPFNLSKYNSALGALNLTYGFQFWQDRFRDDSTLNNPPTMKDNIAGHDLIHNMTSLYTEGEYFISDDWIATLGARYTYSSKFGSHVTPRGYLVFKATDRLTFKGGVAAGYKTPSIKELTDGIYQQDNSGEVPVHGDPNLKPETSINYELSVIYEWPRVGSLTVTGFLTDFENKLGSTDYEVGTAMPNGVICDPAVDGNTSKCTLRQNKGKTRAQGIEVLFGSVKFNNFSVQGSYTYTDHTYRDGADAGKAVNSIPKHSVMAKLAYDRDNYGLFLKGVGKFRTPYVSTKTGATFDYYKDYVMLDLGGHYNFTPNSRLNVTINNLLDFDAYDSFDEVTTSRGTSYSSYYRDYIEGRSLYINYTLDF</sequence>
<evidence type="ECO:0000256" key="13">
    <source>
        <dbReference type="SAM" id="SignalP"/>
    </source>
</evidence>
<dbReference type="PANTHER" id="PTHR30069">
    <property type="entry name" value="TONB-DEPENDENT OUTER MEMBRANE RECEPTOR"/>
    <property type="match status" value="1"/>
</dbReference>
<evidence type="ECO:0000259" key="15">
    <source>
        <dbReference type="Pfam" id="PF07715"/>
    </source>
</evidence>
<dbReference type="InterPro" id="IPR036942">
    <property type="entry name" value="Beta-barrel_TonB_sf"/>
</dbReference>
<feature type="domain" description="TonB-dependent receptor-like beta-barrel" evidence="14">
    <location>
        <begin position="308"/>
        <end position="724"/>
    </location>
</feature>
<evidence type="ECO:0000313" key="17">
    <source>
        <dbReference type="Proteomes" id="UP000886829"/>
    </source>
</evidence>
<comment type="caution">
    <text evidence="16">The sequence shown here is derived from an EMBL/GenBank/DDBJ whole genome shotgun (WGS) entry which is preliminary data.</text>
</comment>
<accession>A0A9D1WDS1</accession>
<dbReference type="GO" id="GO:0009279">
    <property type="term" value="C:cell outer membrane"/>
    <property type="evidence" value="ECO:0007669"/>
    <property type="project" value="UniProtKB-SubCell"/>
</dbReference>
<dbReference type="EMBL" id="DXEV01000114">
    <property type="protein sequence ID" value="HIX56998.1"/>
    <property type="molecule type" value="Genomic_DNA"/>
</dbReference>
<evidence type="ECO:0000313" key="16">
    <source>
        <dbReference type="EMBL" id="HIX56998.1"/>
    </source>
</evidence>
<evidence type="ECO:0000256" key="7">
    <source>
        <dbReference type="ARBA" id="ARBA00023077"/>
    </source>
</evidence>
<dbReference type="GO" id="GO:0044718">
    <property type="term" value="P:siderophore transmembrane transport"/>
    <property type="evidence" value="ECO:0007669"/>
    <property type="project" value="TreeGrafter"/>
</dbReference>
<dbReference type="Pfam" id="PF07715">
    <property type="entry name" value="Plug"/>
    <property type="match status" value="1"/>
</dbReference>
<dbReference type="InterPro" id="IPR039426">
    <property type="entry name" value="TonB-dep_rcpt-like"/>
</dbReference>
<evidence type="ECO:0000256" key="8">
    <source>
        <dbReference type="ARBA" id="ARBA00023136"/>
    </source>
</evidence>
<dbReference type="Pfam" id="PF00593">
    <property type="entry name" value="TonB_dep_Rec_b-barrel"/>
    <property type="match status" value="1"/>
</dbReference>
<proteinExistence type="inferred from homology"/>